<dbReference type="AlphaFoldDB" id="A0AAP0L5T4"/>
<proteinExistence type="predicted"/>
<evidence type="ECO:0000313" key="1">
    <source>
        <dbReference type="EMBL" id="KAK9163249.1"/>
    </source>
</evidence>
<name>A0AAP0L5T4_9MAGN</name>
<dbReference type="Proteomes" id="UP001420932">
    <property type="component" value="Unassembled WGS sequence"/>
</dbReference>
<gene>
    <name evidence="1" type="ORF">Syun_004151</name>
</gene>
<organism evidence="1 2">
    <name type="scientific">Stephania yunnanensis</name>
    <dbReference type="NCBI Taxonomy" id="152371"/>
    <lineage>
        <taxon>Eukaryota</taxon>
        <taxon>Viridiplantae</taxon>
        <taxon>Streptophyta</taxon>
        <taxon>Embryophyta</taxon>
        <taxon>Tracheophyta</taxon>
        <taxon>Spermatophyta</taxon>
        <taxon>Magnoliopsida</taxon>
        <taxon>Ranunculales</taxon>
        <taxon>Menispermaceae</taxon>
        <taxon>Menispermoideae</taxon>
        <taxon>Cissampelideae</taxon>
        <taxon>Stephania</taxon>
    </lineage>
</organism>
<dbReference type="EMBL" id="JBBNAF010000002">
    <property type="protein sequence ID" value="KAK9163249.1"/>
    <property type="molecule type" value="Genomic_DNA"/>
</dbReference>
<keyword evidence="2" id="KW-1185">Reference proteome</keyword>
<accession>A0AAP0L5T4</accession>
<evidence type="ECO:0000313" key="2">
    <source>
        <dbReference type="Proteomes" id="UP001420932"/>
    </source>
</evidence>
<comment type="caution">
    <text evidence="1">The sequence shown here is derived from an EMBL/GenBank/DDBJ whole genome shotgun (WGS) entry which is preliminary data.</text>
</comment>
<reference evidence="1 2" key="1">
    <citation type="submission" date="2024-01" db="EMBL/GenBank/DDBJ databases">
        <title>Genome assemblies of Stephania.</title>
        <authorList>
            <person name="Yang L."/>
        </authorList>
    </citation>
    <scope>NUCLEOTIDE SEQUENCE [LARGE SCALE GENOMIC DNA]</scope>
    <source>
        <strain evidence="1">YNDBR</strain>
        <tissue evidence="1">Leaf</tissue>
    </source>
</reference>
<sequence>MHWALGESDMAFAEKMAEDGVTHLTIISFDPTSMTTSGRCPPIMNSLLSTIALHPSLKAM</sequence>
<protein>
    <submittedName>
        <fullName evidence="1">Uncharacterized protein</fullName>
    </submittedName>
</protein>